<dbReference type="InterPro" id="IPR007493">
    <property type="entry name" value="DUF538"/>
</dbReference>
<dbReference type="AlphaFoldDB" id="A0A1R3I254"/>
<dbReference type="EMBL" id="AWWV01010861">
    <property type="protein sequence ID" value="OMO76650.1"/>
    <property type="molecule type" value="Genomic_DNA"/>
</dbReference>
<dbReference type="PANTHER" id="PTHR31676:SF28">
    <property type="entry name" value="TRANSMEMBRANE PROTEIN"/>
    <property type="match status" value="1"/>
</dbReference>
<dbReference type="FunFam" id="2.30.240.10:FF:000002">
    <property type="entry name" value="Uncharacterized protein At3g07460"/>
    <property type="match status" value="1"/>
</dbReference>
<dbReference type="Gene3D" id="2.30.240.10">
    <property type="entry name" value="At5g01610-like"/>
    <property type="match status" value="1"/>
</dbReference>
<protein>
    <submittedName>
        <fullName evidence="2">Uncharacterized protein</fullName>
    </submittedName>
</protein>
<dbReference type="PANTHER" id="PTHR31676">
    <property type="entry name" value="T31J12.3 PROTEIN-RELATED"/>
    <property type="match status" value="1"/>
</dbReference>
<evidence type="ECO:0000313" key="2">
    <source>
        <dbReference type="EMBL" id="OMO76650.1"/>
    </source>
</evidence>
<feature type="region of interest" description="Disordered" evidence="1">
    <location>
        <begin position="212"/>
        <end position="243"/>
    </location>
</feature>
<evidence type="ECO:0000256" key="1">
    <source>
        <dbReference type="SAM" id="MobiDB-lite"/>
    </source>
</evidence>
<comment type="caution">
    <text evidence="2">The sequence shown here is derived from an EMBL/GenBank/DDBJ whole genome shotgun (WGS) entry which is preliminary data.</text>
</comment>
<dbReference type="Gramene" id="OMO76650">
    <property type="protein sequence ID" value="OMO76650"/>
    <property type="gene ID" value="CCACVL1_15508"/>
</dbReference>
<keyword evidence="3" id="KW-1185">Reference proteome</keyword>
<evidence type="ECO:0000313" key="3">
    <source>
        <dbReference type="Proteomes" id="UP000188268"/>
    </source>
</evidence>
<proteinExistence type="predicted"/>
<dbReference type="OrthoDB" id="768992at2759"/>
<dbReference type="InterPro" id="IPR036758">
    <property type="entry name" value="At5g01610-like"/>
</dbReference>
<organism evidence="2 3">
    <name type="scientific">Corchorus capsularis</name>
    <name type="common">Jute</name>
    <dbReference type="NCBI Taxonomy" id="210143"/>
    <lineage>
        <taxon>Eukaryota</taxon>
        <taxon>Viridiplantae</taxon>
        <taxon>Streptophyta</taxon>
        <taxon>Embryophyta</taxon>
        <taxon>Tracheophyta</taxon>
        <taxon>Spermatophyta</taxon>
        <taxon>Magnoliopsida</taxon>
        <taxon>eudicotyledons</taxon>
        <taxon>Gunneridae</taxon>
        <taxon>Pentapetalae</taxon>
        <taxon>rosids</taxon>
        <taxon>malvids</taxon>
        <taxon>Malvales</taxon>
        <taxon>Malvaceae</taxon>
        <taxon>Grewioideae</taxon>
        <taxon>Apeibeae</taxon>
        <taxon>Corchorus</taxon>
    </lineage>
</organism>
<name>A0A1R3I254_COCAP</name>
<dbReference type="Pfam" id="PF04398">
    <property type="entry name" value="DUF538"/>
    <property type="match status" value="1"/>
</dbReference>
<sequence length="458" mass="50865">MAYYNSSSYSDSNYGAGEYYYHSQYDDVSHEFFSSEASEPHSSYAYNGYNYNYNSVEYDPAPYYGDYYDSDISHSTIAYSSDPYAFSEPKYVDYGLDPYGGDYATVKTRFIMSYSVLELDDGEFNMPLFKELDPTPYGGGYDPDATYGKPLPPSEAVCYPPSSADPNDIPLSNYGSIESPYGKDAAAVKPVAKPSNGGKKVTFKDQEQQVVNVGSKGKPADSSQGEEIKENDPDGAIESGNIENEKRVYQIPPGYGLEAMDLCESLFGYWPCLARAKRERECQNCQEVYGKASNDNWLGKGTADYLFGSSYPYGERWSIGVTSSIQDLLKSQGLPGGLFPDNVKSYELDRDGRLEVHLEQPCMAKFDGRVHFDRVVRANLSYGGLMGLEGLSQEELFLWLPVKGIIVNDPSSGLILFDIGVAHKQLSLSLFENPPVCKPQEVLAQKVGRKNKGFQVLR</sequence>
<gene>
    <name evidence="2" type="ORF">CCACVL1_15508</name>
</gene>
<dbReference type="SUPFAM" id="SSF141562">
    <property type="entry name" value="At5g01610-like"/>
    <property type="match status" value="1"/>
</dbReference>
<dbReference type="OMA" id="EICYPPS"/>
<accession>A0A1R3I254</accession>
<reference evidence="2 3" key="1">
    <citation type="submission" date="2013-09" db="EMBL/GenBank/DDBJ databases">
        <title>Corchorus capsularis genome sequencing.</title>
        <authorList>
            <person name="Alam M."/>
            <person name="Haque M.S."/>
            <person name="Islam M.S."/>
            <person name="Emdad E.M."/>
            <person name="Islam M.M."/>
            <person name="Ahmed B."/>
            <person name="Halim A."/>
            <person name="Hossen Q.M.M."/>
            <person name="Hossain M.Z."/>
            <person name="Ahmed R."/>
            <person name="Khan M.M."/>
            <person name="Islam R."/>
            <person name="Rashid M.M."/>
            <person name="Khan S.A."/>
            <person name="Rahman M.S."/>
            <person name="Alam M."/>
        </authorList>
    </citation>
    <scope>NUCLEOTIDE SEQUENCE [LARGE SCALE GENOMIC DNA]</scope>
    <source>
        <strain evidence="3">cv. CVL-1</strain>
        <tissue evidence="2">Whole seedling</tissue>
    </source>
</reference>
<dbReference type="STRING" id="210143.A0A1R3I254"/>
<dbReference type="Proteomes" id="UP000188268">
    <property type="component" value="Unassembled WGS sequence"/>
</dbReference>